<evidence type="ECO:0000313" key="1">
    <source>
        <dbReference type="EMBL" id="GGC11087.1"/>
    </source>
</evidence>
<reference evidence="1" key="2">
    <citation type="submission" date="2020-09" db="EMBL/GenBank/DDBJ databases">
        <authorList>
            <person name="Sun Q."/>
            <person name="Zhou Y."/>
        </authorList>
    </citation>
    <scope>NUCLEOTIDE SEQUENCE</scope>
    <source>
        <strain evidence="1">CGMCC 1.15095</strain>
    </source>
</reference>
<dbReference type="PANTHER" id="PTHR43739:SF5">
    <property type="entry name" value="EXO-ALPHA-SIALIDASE"/>
    <property type="match status" value="1"/>
</dbReference>
<comment type="caution">
    <text evidence="1">The sequence shown here is derived from an EMBL/GenBank/DDBJ whole genome shotgun (WGS) entry which is preliminary data.</text>
</comment>
<dbReference type="InterPro" id="IPR015943">
    <property type="entry name" value="WD40/YVTN_repeat-like_dom_sf"/>
</dbReference>
<gene>
    <name evidence="1" type="ORF">GCM10011494_32260</name>
</gene>
<organism evidence="1 2">
    <name type="scientific">Novosphingobium endophyticum</name>
    <dbReference type="NCBI Taxonomy" id="1955250"/>
    <lineage>
        <taxon>Bacteria</taxon>
        <taxon>Pseudomonadati</taxon>
        <taxon>Pseudomonadota</taxon>
        <taxon>Alphaproteobacteria</taxon>
        <taxon>Sphingomonadales</taxon>
        <taxon>Sphingomonadaceae</taxon>
        <taxon>Novosphingobium</taxon>
    </lineage>
</organism>
<dbReference type="PANTHER" id="PTHR43739">
    <property type="entry name" value="XYLOGLUCANASE (EUROFUNG)"/>
    <property type="match status" value="1"/>
</dbReference>
<accession>A0A916TUH6</accession>
<dbReference type="Gene3D" id="2.130.10.10">
    <property type="entry name" value="YVTN repeat-like/Quinoprotein amine dehydrogenase"/>
    <property type="match status" value="1"/>
</dbReference>
<protein>
    <recommendedName>
        <fullName evidence="3">Exo-alpha-sialidase</fullName>
    </recommendedName>
</protein>
<evidence type="ECO:0008006" key="3">
    <source>
        <dbReference type="Google" id="ProtNLM"/>
    </source>
</evidence>
<dbReference type="EMBL" id="BMHK01000029">
    <property type="protein sequence ID" value="GGC11087.1"/>
    <property type="molecule type" value="Genomic_DNA"/>
</dbReference>
<sequence length="363" mass="39839">MSDRIVAATRKGLFYFSRNASGWNLDGEAFLGSPMTNVFPDPRDGMLYAAANLGHFGPKMHRSADGGVSWEEIATPAFAREEPAEGEDEARGPSVVQIWSMAPGSGGAGDLWAGTIPGGLFRSRDGGASWELNEPLWTMPERERWMGGGYDEPGIHSICVDPRDAGRIALAVSTGGVWLSEDDGKSWRVASKGLRAAYMPPDMAYDEVMQDAHQMVQCAASPDTYWIQHHNGIFRSRDNLASWNEIEPQVCPAFGFAVAAHPDDPETAWFVPAVKDEFRYPRDARFVVSRTRDGGESFDILDRGLPREASYDLVYRHALDVDATGERLVMGSTTGGGWVSEDGGDSWQMLPARLPPVYAMRFV</sequence>
<dbReference type="AlphaFoldDB" id="A0A916TUH6"/>
<keyword evidence="2" id="KW-1185">Reference proteome</keyword>
<dbReference type="InterPro" id="IPR052025">
    <property type="entry name" value="Xyloglucanase_GH74"/>
</dbReference>
<dbReference type="GO" id="GO:0010411">
    <property type="term" value="P:xyloglucan metabolic process"/>
    <property type="evidence" value="ECO:0007669"/>
    <property type="project" value="TreeGrafter"/>
</dbReference>
<reference evidence="1" key="1">
    <citation type="journal article" date="2014" name="Int. J. Syst. Evol. Microbiol.">
        <title>Complete genome sequence of Corynebacterium casei LMG S-19264T (=DSM 44701T), isolated from a smear-ripened cheese.</title>
        <authorList>
            <consortium name="US DOE Joint Genome Institute (JGI-PGF)"/>
            <person name="Walter F."/>
            <person name="Albersmeier A."/>
            <person name="Kalinowski J."/>
            <person name="Ruckert C."/>
        </authorList>
    </citation>
    <scope>NUCLEOTIDE SEQUENCE</scope>
    <source>
        <strain evidence="1">CGMCC 1.15095</strain>
    </source>
</reference>
<dbReference type="Proteomes" id="UP000608154">
    <property type="component" value="Unassembled WGS sequence"/>
</dbReference>
<dbReference type="CDD" id="cd15482">
    <property type="entry name" value="Sialidase_non-viral"/>
    <property type="match status" value="1"/>
</dbReference>
<evidence type="ECO:0000313" key="2">
    <source>
        <dbReference type="Proteomes" id="UP000608154"/>
    </source>
</evidence>
<proteinExistence type="predicted"/>
<name>A0A916TUH6_9SPHN</name>
<dbReference type="RefSeq" id="WP_188772597.1">
    <property type="nucleotide sequence ID" value="NZ_BMHK01000029.1"/>
</dbReference>
<dbReference type="SUPFAM" id="SSF110296">
    <property type="entry name" value="Oligoxyloglucan reducing end-specific cellobiohydrolase"/>
    <property type="match status" value="1"/>
</dbReference>